<dbReference type="RefSeq" id="XP_008728387.1">
    <property type="nucleotide sequence ID" value="XM_008730165.1"/>
</dbReference>
<dbReference type="InterPro" id="IPR029058">
    <property type="entry name" value="AB_hydrolase_fold"/>
</dbReference>
<feature type="region of interest" description="Disordered" evidence="1">
    <location>
        <begin position="488"/>
        <end position="554"/>
    </location>
</feature>
<evidence type="ECO:0000313" key="4">
    <source>
        <dbReference type="Proteomes" id="UP000030678"/>
    </source>
</evidence>
<organism evidence="3 4">
    <name type="scientific">Cladophialophora carrionii CBS 160.54</name>
    <dbReference type="NCBI Taxonomy" id="1279043"/>
    <lineage>
        <taxon>Eukaryota</taxon>
        <taxon>Fungi</taxon>
        <taxon>Dikarya</taxon>
        <taxon>Ascomycota</taxon>
        <taxon>Pezizomycotina</taxon>
        <taxon>Eurotiomycetes</taxon>
        <taxon>Chaetothyriomycetidae</taxon>
        <taxon>Chaetothyriales</taxon>
        <taxon>Herpotrichiellaceae</taxon>
        <taxon>Cladophialophora</taxon>
    </lineage>
</organism>
<dbReference type="HOGENOM" id="CLU_008869_0_0_1"/>
<proteinExistence type="predicted"/>
<dbReference type="AlphaFoldDB" id="V9D4H1"/>
<feature type="compositionally biased region" description="Polar residues" evidence="1">
    <location>
        <begin position="356"/>
        <end position="367"/>
    </location>
</feature>
<reference evidence="3 4" key="1">
    <citation type="submission" date="2013-03" db="EMBL/GenBank/DDBJ databases">
        <title>The Genome Sequence of Cladophialophora carrionii CBS 160.54.</title>
        <authorList>
            <consortium name="The Broad Institute Genomics Platform"/>
            <person name="Cuomo C."/>
            <person name="de Hoog S."/>
            <person name="Gorbushina A."/>
            <person name="Walker B."/>
            <person name="Young S.K."/>
            <person name="Zeng Q."/>
            <person name="Gargeya S."/>
            <person name="Fitzgerald M."/>
            <person name="Haas B."/>
            <person name="Abouelleil A."/>
            <person name="Allen A.W."/>
            <person name="Alvarado L."/>
            <person name="Arachchi H.M."/>
            <person name="Berlin A.M."/>
            <person name="Chapman S.B."/>
            <person name="Gainer-Dewar J."/>
            <person name="Goldberg J."/>
            <person name="Griggs A."/>
            <person name="Gujja S."/>
            <person name="Hansen M."/>
            <person name="Howarth C."/>
            <person name="Imamovic A."/>
            <person name="Ireland A."/>
            <person name="Larimer J."/>
            <person name="McCowan C."/>
            <person name="Murphy C."/>
            <person name="Pearson M."/>
            <person name="Poon T.W."/>
            <person name="Priest M."/>
            <person name="Roberts A."/>
            <person name="Saif S."/>
            <person name="Shea T."/>
            <person name="Sisk P."/>
            <person name="Sykes S."/>
            <person name="Wortman J."/>
            <person name="Nusbaum C."/>
            <person name="Birren B."/>
        </authorList>
    </citation>
    <scope>NUCLEOTIDE SEQUENCE [LARGE SCALE GENOMIC DNA]</scope>
    <source>
        <strain evidence="3 4">CBS 160.54</strain>
    </source>
</reference>
<evidence type="ECO:0000256" key="1">
    <source>
        <dbReference type="SAM" id="MobiDB-lite"/>
    </source>
</evidence>
<protein>
    <recommendedName>
        <fullName evidence="2">AB hydrolase-1 domain-containing protein</fullName>
    </recommendedName>
</protein>
<dbReference type="PANTHER" id="PTHR47842">
    <property type="entry name" value="EXPRESSED PROTEIN"/>
    <property type="match status" value="1"/>
</dbReference>
<feature type="compositionally biased region" description="Basic and acidic residues" evidence="1">
    <location>
        <begin position="488"/>
        <end position="499"/>
    </location>
</feature>
<dbReference type="GeneID" id="19984332"/>
<dbReference type="OrthoDB" id="3248508at2759"/>
<dbReference type="VEuPathDB" id="FungiDB:G647_05839"/>
<feature type="domain" description="AB hydrolase-1" evidence="2">
    <location>
        <begin position="70"/>
        <end position="237"/>
    </location>
</feature>
<feature type="compositionally biased region" description="Polar residues" evidence="1">
    <location>
        <begin position="13"/>
        <end position="39"/>
    </location>
</feature>
<dbReference type="PANTHER" id="PTHR47842:SF3">
    <property type="entry name" value="DUF676 DOMAIN-CONTAINING PROTEIN"/>
    <property type="match status" value="1"/>
</dbReference>
<dbReference type="EMBL" id="KB822706">
    <property type="protein sequence ID" value="ETI21770.1"/>
    <property type="molecule type" value="Genomic_DNA"/>
</dbReference>
<dbReference type="Pfam" id="PF12697">
    <property type="entry name" value="Abhydrolase_6"/>
    <property type="match status" value="1"/>
</dbReference>
<name>V9D4H1_9EURO</name>
<gene>
    <name evidence="3" type="ORF">G647_05839</name>
</gene>
<feature type="region of interest" description="Disordered" evidence="1">
    <location>
        <begin position="385"/>
        <end position="406"/>
    </location>
</feature>
<dbReference type="Proteomes" id="UP000030678">
    <property type="component" value="Unassembled WGS sequence"/>
</dbReference>
<feature type="region of interest" description="Disordered" evidence="1">
    <location>
        <begin position="1"/>
        <end position="61"/>
    </location>
</feature>
<accession>V9D4H1</accession>
<evidence type="ECO:0000259" key="2">
    <source>
        <dbReference type="Pfam" id="PF12697"/>
    </source>
</evidence>
<dbReference type="Gene3D" id="3.40.50.1820">
    <property type="entry name" value="alpha/beta hydrolase"/>
    <property type="match status" value="1"/>
</dbReference>
<sequence length="613" mass="68480">MAENQQPPLPPRTVSTASYNNMNHLSPTLSPNLNPSTYPYSGGLHDSRASSTQSLRPVESPGDNRRTLLIIYIHGFLGTETSFQSFPTHVHARLTAALAETHVVYTKIYPRYKSRKNISFARDDFSNWLRPHESSRTDIILVGHSLGGILAAEVALIPSSSPAGNDELFQHRILGLIAFDAPFLGMHPGVVGTGIASLFRTPPQPSVSPPADPDMFSDAAPQGPTYNPRYANDIRLADRTGKLRRFWYFWNKHCGELAKATGDYVSSHLEFGGCLADYPGLKRRFNAVRALEDVDETVKARTPDGKLMKRVRFVNYYSASTGPVKERSPSPSTRSDLLEPPTNEFRETSTRRPSAGSLQPSTVSSPRLSLEEHRDGELITKDITELNIDPDPPGLTPATTVSDRVDPSSAIDASVSALEPGSAELGLLPPIPPLPAPPPEFDAGLFKEEDIVKLLRNEHDRKLRAYERAVKDREESLKERQKLVERRQRNTLKREEMAKKQAQVQEARAQKEQKKRAATLNPEHYDKQLQAETARKQKDRKFCALPPKDPASGKRDDRWIRIYFEGIDEVTAHTSMFNVSDTYAKMVADVVERIETWVAEDASTRMILADMEP</sequence>
<dbReference type="InterPro" id="IPR000073">
    <property type="entry name" value="AB_hydrolase_1"/>
</dbReference>
<evidence type="ECO:0000313" key="3">
    <source>
        <dbReference type="EMBL" id="ETI21770.1"/>
    </source>
</evidence>
<dbReference type="SUPFAM" id="SSF53474">
    <property type="entry name" value="alpha/beta-Hydrolases"/>
    <property type="match status" value="1"/>
</dbReference>
<feature type="region of interest" description="Disordered" evidence="1">
    <location>
        <begin position="320"/>
        <end position="372"/>
    </location>
</feature>
<feature type="compositionally biased region" description="Basic and acidic residues" evidence="1">
    <location>
        <begin position="523"/>
        <end position="542"/>
    </location>
</feature>